<organism evidence="2 3">
    <name type="scientific">Coprinellus micaceus</name>
    <name type="common">Glistening ink-cap mushroom</name>
    <name type="synonym">Coprinus micaceus</name>
    <dbReference type="NCBI Taxonomy" id="71717"/>
    <lineage>
        <taxon>Eukaryota</taxon>
        <taxon>Fungi</taxon>
        <taxon>Dikarya</taxon>
        <taxon>Basidiomycota</taxon>
        <taxon>Agaricomycotina</taxon>
        <taxon>Agaricomycetes</taxon>
        <taxon>Agaricomycetidae</taxon>
        <taxon>Agaricales</taxon>
        <taxon>Agaricineae</taxon>
        <taxon>Psathyrellaceae</taxon>
        <taxon>Coprinellus</taxon>
    </lineage>
</organism>
<evidence type="ECO:0000256" key="1">
    <source>
        <dbReference type="SAM" id="MobiDB-lite"/>
    </source>
</evidence>
<feature type="compositionally biased region" description="Polar residues" evidence="1">
    <location>
        <begin position="196"/>
        <end position="205"/>
    </location>
</feature>
<dbReference type="AlphaFoldDB" id="A0A4Y7SQX3"/>
<evidence type="ECO:0000313" key="3">
    <source>
        <dbReference type="Proteomes" id="UP000298030"/>
    </source>
</evidence>
<feature type="region of interest" description="Disordered" evidence="1">
    <location>
        <begin position="127"/>
        <end position="205"/>
    </location>
</feature>
<accession>A0A4Y7SQX3</accession>
<reference evidence="2 3" key="1">
    <citation type="journal article" date="2019" name="Nat. Ecol. Evol.">
        <title>Megaphylogeny resolves global patterns of mushroom evolution.</title>
        <authorList>
            <person name="Varga T."/>
            <person name="Krizsan K."/>
            <person name="Foldi C."/>
            <person name="Dima B."/>
            <person name="Sanchez-Garcia M."/>
            <person name="Sanchez-Ramirez S."/>
            <person name="Szollosi G.J."/>
            <person name="Szarkandi J.G."/>
            <person name="Papp V."/>
            <person name="Albert L."/>
            <person name="Andreopoulos W."/>
            <person name="Angelini C."/>
            <person name="Antonin V."/>
            <person name="Barry K.W."/>
            <person name="Bougher N.L."/>
            <person name="Buchanan P."/>
            <person name="Buyck B."/>
            <person name="Bense V."/>
            <person name="Catcheside P."/>
            <person name="Chovatia M."/>
            <person name="Cooper J."/>
            <person name="Damon W."/>
            <person name="Desjardin D."/>
            <person name="Finy P."/>
            <person name="Geml J."/>
            <person name="Haridas S."/>
            <person name="Hughes K."/>
            <person name="Justo A."/>
            <person name="Karasinski D."/>
            <person name="Kautmanova I."/>
            <person name="Kiss B."/>
            <person name="Kocsube S."/>
            <person name="Kotiranta H."/>
            <person name="LaButti K.M."/>
            <person name="Lechner B.E."/>
            <person name="Liimatainen K."/>
            <person name="Lipzen A."/>
            <person name="Lukacs Z."/>
            <person name="Mihaltcheva S."/>
            <person name="Morgado L.N."/>
            <person name="Niskanen T."/>
            <person name="Noordeloos M.E."/>
            <person name="Ohm R.A."/>
            <person name="Ortiz-Santana B."/>
            <person name="Ovrebo C."/>
            <person name="Racz N."/>
            <person name="Riley R."/>
            <person name="Savchenko A."/>
            <person name="Shiryaev A."/>
            <person name="Soop K."/>
            <person name="Spirin V."/>
            <person name="Szebenyi C."/>
            <person name="Tomsovsky M."/>
            <person name="Tulloss R.E."/>
            <person name="Uehling J."/>
            <person name="Grigoriev I.V."/>
            <person name="Vagvolgyi C."/>
            <person name="Papp T."/>
            <person name="Martin F.M."/>
            <person name="Miettinen O."/>
            <person name="Hibbett D.S."/>
            <person name="Nagy L.G."/>
        </authorList>
    </citation>
    <scope>NUCLEOTIDE SEQUENCE [LARGE SCALE GENOMIC DNA]</scope>
    <source>
        <strain evidence="2 3">FP101781</strain>
    </source>
</reference>
<sequence length="236" mass="25619">MTEYDYSPEAWEAHLAKQARIAEWSAKASTVNGPNPFKPTEEEIVRLKASGFYNADRKRYTGPDRPPSPGAPPASSQGGYQYPSPSASGSTSPSLAYSTGQQTIVIPRGHTAHVPIYNPATRQYEWKKFENPTSSKSKGHHSKSSSPSRSGSTTRRQPTRSATMPVGYTYAGQQQPGQQQSAQYVYPYPYPQQPPNSGSTVASQTSGNMGYASYPAVIVDGATARKPKKLQKAKEV</sequence>
<gene>
    <name evidence="2" type="ORF">FA13DRAFT_1323880</name>
</gene>
<protein>
    <submittedName>
        <fullName evidence="2">Uncharacterized protein</fullName>
    </submittedName>
</protein>
<dbReference type="Proteomes" id="UP000298030">
    <property type="component" value="Unassembled WGS sequence"/>
</dbReference>
<feature type="compositionally biased region" description="Low complexity" evidence="1">
    <location>
        <begin position="144"/>
        <end position="161"/>
    </location>
</feature>
<feature type="compositionally biased region" description="Low complexity" evidence="1">
    <location>
        <begin position="171"/>
        <end position="187"/>
    </location>
</feature>
<evidence type="ECO:0000313" key="2">
    <source>
        <dbReference type="EMBL" id="TEB24256.1"/>
    </source>
</evidence>
<dbReference type="STRING" id="71717.A0A4Y7SQX3"/>
<proteinExistence type="predicted"/>
<dbReference type="OrthoDB" id="2976199at2759"/>
<dbReference type="EMBL" id="QPFP01000068">
    <property type="protein sequence ID" value="TEB24256.1"/>
    <property type="molecule type" value="Genomic_DNA"/>
</dbReference>
<keyword evidence="3" id="KW-1185">Reference proteome</keyword>
<name>A0A4Y7SQX3_COPMI</name>
<comment type="caution">
    <text evidence="2">The sequence shown here is derived from an EMBL/GenBank/DDBJ whole genome shotgun (WGS) entry which is preliminary data.</text>
</comment>
<feature type="region of interest" description="Disordered" evidence="1">
    <location>
        <begin position="52"/>
        <end position="102"/>
    </location>
</feature>
<feature type="compositionally biased region" description="Low complexity" evidence="1">
    <location>
        <begin position="73"/>
        <end position="99"/>
    </location>
</feature>